<dbReference type="Pfam" id="PF00560">
    <property type="entry name" value="LRR_1"/>
    <property type="match status" value="1"/>
</dbReference>
<dbReference type="STRING" id="35608.A0A2U1L340"/>
<dbReference type="InterPro" id="IPR001611">
    <property type="entry name" value="Leu-rich_rpt"/>
</dbReference>
<dbReference type="PANTHER" id="PTHR48053">
    <property type="entry name" value="LEUCINE RICH REPEAT FAMILY PROTEIN, EXPRESSED"/>
    <property type="match status" value="1"/>
</dbReference>
<dbReference type="SUPFAM" id="SSF56112">
    <property type="entry name" value="Protein kinase-like (PK-like)"/>
    <property type="match status" value="1"/>
</dbReference>
<dbReference type="GO" id="GO:0006950">
    <property type="term" value="P:response to stress"/>
    <property type="evidence" value="ECO:0007669"/>
    <property type="project" value="UniProtKB-ARBA"/>
</dbReference>
<evidence type="ECO:0000313" key="24">
    <source>
        <dbReference type="Proteomes" id="UP000245207"/>
    </source>
</evidence>
<keyword evidence="5" id="KW-0723">Serine/threonine-protein kinase</keyword>
<keyword evidence="4" id="KW-1003">Cell membrane</keyword>
<dbReference type="Gene3D" id="1.10.510.10">
    <property type="entry name" value="Transferase(Phosphotransferase) domain 1"/>
    <property type="match status" value="1"/>
</dbReference>
<dbReference type="FunFam" id="3.30.200.20:FF:000260">
    <property type="entry name" value="LRR receptor-like serine/threonine-protein kinase RPK2"/>
    <property type="match status" value="1"/>
</dbReference>
<dbReference type="GO" id="GO:0004674">
    <property type="term" value="F:protein serine/threonine kinase activity"/>
    <property type="evidence" value="ECO:0007669"/>
    <property type="project" value="UniProtKB-KW"/>
</dbReference>
<dbReference type="InterPro" id="IPR032675">
    <property type="entry name" value="LRR_dom_sf"/>
</dbReference>
<name>A0A2U1L340_ARTAN</name>
<keyword evidence="12 23" id="KW-0418">Kinase</keyword>
<gene>
    <name evidence="23" type="ORF">CTI12_AA516110</name>
</gene>
<keyword evidence="14 21" id="KW-1133">Transmembrane helix</keyword>
<dbReference type="PROSITE" id="PS50011">
    <property type="entry name" value="PROTEIN_KINASE_DOM"/>
    <property type="match status" value="1"/>
</dbReference>
<dbReference type="Proteomes" id="UP000245207">
    <property type="component" value="Unassembled WGS sequence"/>
</dbReference>
<dbReference type="InterPro" id="IPR000719">
    <property type="entry name" value="Prot_kinase_dom"/>
</dbReference>
<comment type="similarity">
    <text evidence="2">Belongs to the RLP family.</text>
</comment>
<dbReference type="AlphaFoldDB" id="A0A2U1L340"/>
<evidence type="ECO:0000313" key="23">
    <source>
        <dbReference type="EMBL" id="PWA43413.1"/>
    </source>
</evidence>
<evidence type="ECO:0000256" key="18">
    <source>
        <dbReference type="ARBA" id="ARBA00047899"/>
    </source>
</evidence>
<keyword evidence="9" id="KW-0732">Signal</keyword>
<dbReference type="EC" id="2.7.11.1" evidence="3"/>
<reference evidence="23 24" key="1">
    <citation type="journal article" date="2018" name="Mol. Plant">
        <title>The genome of Artemisia annua provides insight into the evolution of Asteraceae family and artemisinin biosynthesis.</title>
        <authorList>
            <person name="Shen Q."/>
            <person name="Zhang L."/>
            <person name="Liao Z."/>
            <person name="Wang S."/>
            <person name="Yan T."/>
            <person name="Shi P."/>
            <person name="Liu M."/>
            <person name="Fu X."/>
            <person name="Pan Q."/>
            <person name="Wang Y."/>
            <person name="Lv Z."/>
            <person name="Lu X."/>
            <person name="Zhang F."/>
            <person name="Jiang W."/>
            <person name="Ma Y."/>
            <person name="Chen M."/>
            <person name="Hao X."/>
            <person name="Li L."/>
            <person name="Tang Y."/>
            <person name="Lv G."/>
            <person name="Zhou Y."/>
            <person name="Sun X."/>
            <person name="Brodelius P.E."/>
            <person name="Rose J.K.C."/>
            <person name="Tang K."/>
        </authorList>
    </citation>
    <scope>NUCLEOTIDE SEQUENCE [LARGE SCALE GENOMIC DNA]</scope>
    <source>
        <strain evidence="24">cv. Huhao1</strain>
        <tissue evidence="23">Leaf</tissue>
    </source>
</reference>
<evidence type="ECO:0000256" key="8">
    <source>
        <dbReference type="ARBA" id="ARBA00022692"/>
    </source>
</evidence>
<comment type="caution">
    <text evidence="23">The sequence shown here is derived from an EMBL/GenBank/DDBJ whole genome shotgun (WGS) entry which is preliminary data.</text>
</comment>
<dbReference type="PRINTS" id="PR00019">
    <property type="entry name" value="LEURICHRPT"/>
</dbReference>
<feature type="binding site" evidence="20">
    <location>
        <position position="269"/>
    </location>
    <ligand>
        <name>ATP</name>
        <dbReference type="ChEBI" id="CHEBI:30616"/>
    </ligand>
</feature>
<evidence type="ECO:0000256" key="13">
    <source>
        <dbReference type="ARBA" id="ARBA00022840"/>
    </source>
</evidence>
<evidence type="ECO:0000256" key="17">
    <source>
        <dbReference type="ARBA" id="ARBA00023180"/>
    </source>
</evidence>
<dbReference type="InterPro" id="IPR017441">
    <property type="entry name" value="Protein_kinase_ATP_BS"/>
</dbReference>
<comment type="subcellular location">
    <subcellularLocation>
        <location evidence="1">Cell membrane</location>
        <topology evidence="1">Single-pass type I membrane protein</topology>
    </subcellularLocation>
</comment>
<evidence type="ECO:0000256" key="7">
    <source>
        <dbReference type="ARBA" id="ARBA00022679"/>
    </source>
</evidence>
<evidence type="ECO:0000256" key="19">
    <source>
        <dbReference type="ARBA" id="ARBA00048679"/>
    </source>
</evidence>
<evidence type="ECO:0000256" key="1">
    <source>
        <dbReference type="ARBA" id="ARBA00004251"/>
    </source>
</evidence>
<evidence type="ECO:0000256" key="20">
    <source>
        <dbReference type="PROSITE-ProRule" id="PRU10141"/>
    </source>
</evidence>
<keyword evidence="10" id="KW-0677">Repeat</keyword>
<keyword evidence="15 21" id="KW-0472">Membrane</keyword>
<keyword evidence="17" id="KW-0325">Glycoprotein</keyword>
<dbReference type="InterPro" id="IPR011009">
    <property type="entry name" value="Kinase-like_dom_sf"/>
</dbReference>
<keyword evidence="7" id="KW-0808">Transferase</keyword>
<dbReference type="InterPro" id="IPR051716">
    <property type="entry name" value="Plant_RL_S/T_kinase"/>
</dbReference>
<evidence type="ECO:0000256" key="14">
    <source>
        <dbReference type="ARBA" id="ARBA00022989"/>
    </source>
</evidence>
<dbReference type="GO" id="GO:0005524">
    <property type="term" value="F:ATP binding"/>
    <property type="evidence" value="ECO:0007669"/>
    <property type="project" value="UniProtKB-UniRule"/>
</dbReference>
<keyword evidence="6" id="KW-0433">Leucine-rich repeat</keyword>
<comment type="catalytic activity">
    <reaction evidence="18">
        <text>L-threonyl-[protein] + ATP = O-phospho-L-threonyl-[protein] + ADP + H(+)</text>
        <dbReference type="Rhea" id="RHEA:46608"/>
        <dbReference type="Rhea" id="RHEA-COMP:11060"/>
        <dbReference type="Rhea" id="RHEA-COMP:11605"/>
        <dbReference type="ChEBI" id="CHEBI:15378"/>
        <dbReference type="ChEBI" id="CHEBI:30013"/>
        <dbReference type="ChEBI" id="CHEBI:30616"/>
        <dbReference type="ChEBI" id="CHEBI:61977"/>
        <dbReference type="ChEBI" id="CHEBI:456216"/>
        <dbReference type="EC" id="2.7.11.1"/>
    </reaction>
</comment>
<dbReference type="PANTHER" id="PTHR48053:SF113">
    <property type="entry name" value="PROTEIN KINASE DOMAIN-CONTAINING PROTEIN"/>
    <property type="match status" value="1"/>
</dbReference>
<keyword evidence="16" id="KW-0675">Receptor</keyword>
<keyword evidence="24" id="KW-1185">Reference proteome</keyword>
<evidence type="ECO:0000256" key="15">
    <source>
        <dbReference type="ARBA" id="ARBA00023136"/>
    </source>
</evidence>
<evidence type="ECO:0000256" key="11">
    <source>
        <dbReference type="ARBA" id="ARBA00022741"/>
    </source>
</evidence>
<evidence type="ECO:0000256" key="5">
    <source>
        <dbReference type="ARBA" id="ARBA00022527"/>
    </source>
</evidence>
<keyword evidence="8 21" id="KW-0812">Transmembrane</keyword>
<feature type="transmembrane region" description="Helical" evidence="21">
    <location>
        <begin position="188"/>
        <end position="212"/>
    </location>
</feature>
<evidence type="ECO:0000256" key="16">
    <source>
        <dbReference type="ARBA" id="ARBA00023170"/>
    </source>
</evidence>
<evidence type="ECO:0000256" key="9">
    <source>
        <dbReference type="ARBA" id="ARBA00022729"/>
    </source>
</evidence>
<dbReference type="Pfam" id="PF13855">
    <property type="entry name" value="LRR_8"/>
    <property type="match status" value="1"/>
</dbReference>
<proteinExistence type="inferred from homology"/>
<evidence type="ECO:0000256" key="21">
    <source>
        <dbReference type="SAM" id="Phobius"/>
    </source>
</evidence>
<evidence type="ECO:0000256" key="3">
    <source>
        <dbReference type="ARBA" id="ARBA00012513"/>
    </source>
</evidence>
<accession>A0A2U1L340</accession>
<evidence type="ECO:0000256" key="10">
    <source>
        <dbReference type="ARBA" id="ARBA00022737"/>
    </source>
</evidence>
<dbReference type="FunFam" id="3.80.10.10:FF:000111">
    <property type="entry name" value="LRR receptor-like serine/threonine-protein kinase ERECTA"/>
    <property type="match status" value="1"/>
</dbReference>
<dbReference type="EMBL" id="PKPP01011842">
    <property type="protein sequence ID" value="PWA43413.1"/>
    <property type="molecule type" value="Genomic_DNA"/>
</dbReference>
<protein>
    <recommendedName>
        <fullName evidence="3">non-specific serine/threonine protein kinase</fullName>
        <ecNumber evidence="3">2.7.11.1</ecNumber>
    </recommendedName>
</protein>
<dbReference type="Pfam" id="PF00069">
    <property type="entry name" value="Pkinase"/>
    <property type="match status" value="1"/>
</dbReference>
<dbReference type="GO" id="GO:0005886">
    <property type="term" value="C:plasma membrane"/>
    <property type="evidence" value="ECO:0007669"/>
    <property type="project" value="UniProtKB-SubCell"/>
</dbReference>
<dbReference type="SUPFAM" id="SSF52058">
    <property type="entry name" value="L domain-like"/>
    <property type="match status" value="1"/>
</dbReference>
<evidence type="ECO:0000256" key="4">
    <source>
        <dbReference type="ARBA" id="ARBA00022475"/>
    </source>
</evidence>
<keyword evidence="13 20" id="KW-0067">ATP-binding</keyword>
<evidence type="ECO:0000256" key="6">
    <source>
        <dbReference type="ARBA" id="ARBA00022614"/>
    </source>
</evidence>
<sequence>MLNFDASHNMFNGSIPTALRTMYGLLTLDLSENLLTGSIPSSISQLQSLIELRLGGNSLGGTIPSAIEELKKLEILNISNNGLTGDIPSGFSKLETLEQLDASHNHLTGTLASLAEIHVLTQVNISYNLFTGQIPASLLNSSFYSFVGNPGLCINCVLNNCDANLTRNLRRCTGASSRKQKGLTKFQTGMVVALVTSALVFAIVFGTGFFILQCQLRERHDAEEDDILFRKVMRATEDLDDRHIIGRGAHGTVYKASLGSQDGVYAVKKLMFGGSDQEGSRSMVKEIETVGKVRHRNLMRLEEYWIRKDYGLLLYRYMNNGSLHDILHHIHPPPLLDWNLRFNIALGTAHGLAYLHFDCVPAMVFEISNQ</sequence>
<comment type="catalytic activity">
    <reaction evidence="19">
        <text>L-seryl-[protein] + ATP = O-phospho-L-seryl-[protein] + ADP + H(+)</text>
        <dbReference type="Rhea" id="RHEA:17989"/>
        <dbReference type="Rhea" id="RHEA-COMP:9863"/>
        <dbReference type="Rhea" id="RHEA-COMP:11604"/>
        <dbReference type="ChEBI" id="CHEBI:15378"/>
        <dbReference type="ChEBI" id="CHEBI:29999"/>
        <dbReference type="ChEBI" id="CHEBI:30616"/>
        <dbReference type="ChEBI" id="CHEBI:83421"/>
        <dbReference type="ChEBI" id="CHEBI:456216"/>
        <dbReference type="EC" id="2.7.11.1"/>
    </reaction>
</comment>
<evidence type="ECO:0000259" key="22">
    <source>
        <dbReference type="PROSITE" id="PS50011"/>
    </source>
</evidence>
<feature type="domain" description="Protein kinase" evidence="22">
    <location>
        <begin position="239"/>
        <end position="370"/>
    </location>
</feature>
<organism evidence="23 24">
    <name type="scientific">Artemisia annua</name>
    <name type="common">Sweet wormwood</name>
    <dbReference type="NCBI Taxonomy" id="35608"/>
    <lineage>
        <taxon>Eukaryota</taxon>
        <taxon>Viridiplantae</taxon>
        <taxon>Streptophyta</taxon>
        <taxon>Embryophyta</taxon>
        <taxon>Tracheophyta</taxon>
        <taxon>Spermatophyta</taxon>
        <taxon>Magnoliopsida</taxon>
        <taxon>eudicotyledons</taxon>
        <taxon>Gunneridae</taxon>
        <taxon>Pentapetalae</taxon>
        <taxon>asterids</taxon>
        <taxon>campanulids</taxon>
        <taxon>Asterales</taxon>
        <taxon>Asteraceae</taxon>
        <taxon>Asteroideae</taxon>
        <taxon>Anthemideae</taxon>
        <taxon>Artemisiinae</taxon>
        <taxon>Artemisia</taxon>
    </lineage>
</organism>
<evidence type="ECO:0000256" key="2">
    <source>
        <dbReference type="ARBA" id="ARBA00009592"/>
    </source>
</evidence>
<keyword evidence="11 20" id="KW-0547">Nucleotide-binding</keyword>
<dbReference type="PROSITE" id="PS00107">
    <property type="entry name" value="PROTEIN_KINASE_ATP"/>
    <property type="match status" value="1"/>
</dbReference>
<dbReference type="OrthoDB" id="676979at2759"/>
<dbReference type="Gene3D" id="3.80.10.10">
    <property type="entry name" value="Ribonuclease Inhibitor"/>
    <property type="match status" value="1"/>
</dbReference>
<evidence type="ECO:0000256" key="12">
    <source>
        <dbReference type="ARBA" id="ARBA00022777"/>
    </source>
</evidence>